<dbReference type="VEuPathDB" id="FungiDB:PYU1_G003331"/>
<evidence type="ECO:0000256" key="1">
    <source>
        <dbReference type="ARBA" id="ARBA00006612"/>
    </source>
</evidence>
<evidence type="ECO:0008006" key="8">
    <source>
        <dbReference type="Google" id="ProtNLM"/>
    </source>
</evidence>
<reference evidence="7" key="2">
    <citation type="submission" date="2010-04" db="EMBL/GenBank/DDBJ databases">
        <authorList>
            <person name="Buell R."/>
            <person name="Hamilton J."/>
            <person name="Hostetler J."/>
        </authorList>
    </citation>
    <scope>NUCLEOTIDE SEQUENCE [LARGE SCALE GENOMIC DNA]</scope>
    <source>
        <strain evidence="7">DAOM:BR144</strain>
    </source>
</reference>
<proteinExistence type="inferred from homology"/>
<dbReference type="PANTHER" id="PTHR22980">
    <property type="entry name" value="CORTISTATIN"/>
    <property type="match status" value="1"/>
</dbReference>
<dbReference type="EMBL" id="GL376603">
    <property type="status" value="NOT_ANNOTATED_CDS"/>
    <property type="molecule type" value="Genomic_DNA"/>
</dbReference>
<dbReference type="GO" id="GO:0003682">
    <property type="term" value="F:chromatin binding"/>
    <property type="evidence" value="ECO:0007669"/>
    <property type="project" value="TreeGrafter"/>
</dbReference>
<dbReference type="GO" id="GO:0006281">
    <property type="term" value="P:DNA repair"/>
    <property type="evidence" value="ECO:0007669"/>
    <property type="project" value="UniProtKB-KW"/>
</dbReference>
<evidence type="ECO:0000313" key="6">
    <source>
        <dbReference type="EnsemblProtists" id="PYU1_T003341"/>
    </source>
</evidence>
<dbReference type="Pfam" id="PF15630">
    <property type="entry name" value="CENP-S"/>
    <property type="match status" value="1"/>
</dbReference>
<evidence type="ECO:0000256" key="3">
    <source>
        <dbReference type="ARBA" id="ARBA00023125"/>
    </source>
</evidence>
<evidence type="ECO:0000256" key="2">
    <source>
        <dbReference type="ARBA" id="ARBA00022763"/>
    </source>
</evidence>
<dbReference type="Gene3D" id="1.10.20.10">
    <property type="entry name" value="Histone, subunit A"/>
    <property type="match status" value="1"/>
</dbReference>
<accession>K3WEF0</accession>
<dbReference type="GO" id="GO:0071821">
    <property type="term" value="C:FANCM-MHF complex"/>
    <property type="evidence" value="ECO:0007669"/>
    <property type="project" value="InterPro"/>
</dbReference>
<dbReference type="STRING" id="431595.K3WEF0"/>
<dbReference type="AlphaFoldDB" id="K3WEF0"/>
<evidence type="ECO:0000313" key="7">
    <source>
        <dbReference type="Proteomes" id="UP000019132"/>
    </source>
</evidence>
<organism evidence="6 7">
    <name type="scientific">Globisporangium ultimum (strain ATCC 200006 / CBS 805.95 / DAOM BR144)</name>
    <name type="common">Pythium ultimum</name>
    <dbReference type="NCBI Taxonomy" id="431595"/>
    <lineage>
        <taxon>Eukaryota</taxon>
        <taxon>Sar</taxon>
        <taxon>Stramenopiles</taxon>
        <taxon>Oomycota</taxon>
        <taxon>Peronosporomycetes</taxon>
        <taxon>Pythiales</taxon>
        <taxon>Pythiaceae</taxon>
        <taxon>Globisporangium</taxon>
    </lineage>
</organism>
<dbReference type="GO" id="GO:0003677">
    <property type="term" value="F:DNA binding"/>
    <property type="evidence" value="ECO:0007669"/>
    <property type="project" value="UniProtKB-KW"/>
</dbReference>
<name>K3WEF0_GLOUD</name>
<reference evidence="6" key="3">
    <citation type="submission" date="2015-02" db="UniProtKB">
        <authorList>
            <consortium name="EnsemblProtists"/>
        </authorList>
    </citation>
    <scope>IDENTIFICATION</scope>
    <source>
        <strain evidence="6">DAOM BR144</strain>
    </source>
</reference>
<dbReference type="OMA" id="MATELQF"/>
<dbReference type="Proteomes" id="UP000019132">
    <property type="component" value="Unassembled WGS sequence"/>
</dbReference>
<sequence length="140" mass="15585">MDDAERQDGDGDFQVRQAILYAVGSICDGEGKRCRQKQQRERHMRVRPAPSKETIALLGDLAHKQAEVLATELQHFAHHASRKSIKPEDVLLCARKHPSMVKLLQKYQREHLTSGSSSSSSSAAAAAASRRRLRRAGLDD</sequence>
<dbReference type="EnsemblProtists" id="PYU1_T003341">
    <property type="protein sequence ID" value="PYU1_T003341"/>
    <property type="gene ID" value="PYU1_G003331"/>
</dbReference>
<dbReference type="eggNOG" id="ENOG502S4X0">
    <property type="taxonomic scope" value="Eukaryota"/>
</dbReference>
<dbReference type="InterPro" id="IPR029003">
    <property type="entry name" value="CENP-S/Mhf1"/>
</dbReference>
<dbReference type="SUPFAM" id="SSF47113">
    <property type="entry name" value="Histone-fold"/>
    <property type="match status" value="1"/>
</dbReference>
<feature type="region of interest" description="Disordered" evidence="5">
    <location>
        <begin position="110"/>
        <end position="140"/>
    </location>
</feature>
<evidence type="ECO:0000256" key="4">
    <source>
        <dbReference type="ARBA" id="ARBA00023204"/>
    </source>
</evidence>
<keyword evidence="3" id="KW-0238">DNA-binding</keyword>
<dbReference type="GO" id="GO:0000712">
    <property type="term" value="P:resolution of meiotic recombination intermediates"/>
    <property type="evidence" value="ECO:0007669"/>
    <property type="project" value="TreeGrafter"/>
</dbReference>
<comment type="similarity">
    <text evidence="1">Belongs to the TAF9 family. CENP-S/MHF1 subfamily.</text>
</comment>
<dbReference type="HOGENOM" id="CLU_100369_2_1_1"/>
<feature type="region of interest" description="Disordered" evidence="5">
    <location>
        <begin position="31"/>
        <end position="51"/>
    </location>
</feature>
<keyword evidence="7" id="KW-1185">Reference proteome</keyword>
<dbReference type="GO" id="GO:0046982">
    <property type="term" value="F:protein heterodimerization activity"/>
    <property type="evidence" value="ECO:0007669"/>
    <property type="project" value="InterPro"/>
</dbReference>
<feature type="compositionally biased region" description="Low complexity" evidence="5">
    <location>
        <begin position="114"/>
        <end position="128"/>
    </location>
</feature>
<protein>
    <recommendedName>
        <fullName evidence="8">Centromere protein S</fullName>
    </recommendedName>
</protein>
<evidence type="ECO:0000256" key="5">
    <source>
        <dbReference type="SAM" id="MobiDB-lite"/>
    </source>
</evidence>
<dbReference type="GO" id="GO:0031297">
    <property type="term" value="P:replication fork processing"/>
    <property type="evidence" value="ECO:0007669"/>
    <property type="project" value="TreeGrafter"/>
</dbReference>
<dbReference type="CDD" id="cd22919">
    <property type="entry name" value="HFD_CENP-S"/>
    <property type="match status" value="1"/>
</dbReference>
<reference evidence="7" key="1">
    <citation type="journal article" date="2010" name="Genome Biol.">
        <title>Genome sequence of the necrotrophic plant pathogen Pythium ultimum reveals original pathogenicity mechanisms and effector repertoire.</title>
        <authorList>
            <person name="Levesque C.A."/>
            <person name="Brouwer H."/>
            <person name="Cano L."/>
            <person name="Hamilton J.P."/>
            <person name="Holt C."/>
            <person name="Huitema E."/>
            <person name="Raffaele S."/>
            <person name="Robideau G.P."/>
            <person name="Thines M."/>
            <person name="Win J."/>
            <person name="Zerillo M.M."/>
            <person name="Beakes G.W."/>
            <person name="Boore J.L."/>
            <person name="Busam D."/>
            <person name="Dumas B."/>
            <person name="Ferriera S."/>
            <person name="Fuerstenberg S.I."/>
            <person name="Gachon C.M."/>
            <person name="Gaulin E."/>
            <person name="Govers F."/>
            <person name="Grenville-Briggs L."/>
            <person name="Horner N."/>
            <person name="Hostetler J."/>
            <person name="Jiang R.H."/>
            <person name="Johnson J."/>
            <person name="Krajaejun T."/>
            <person name="Lin H."/>
            <person name="Meijer H.J."/>
            <person name="Moore B."/>
            <person name="Morris P."/>
            <person name="Phuntmart V."/>
            <person name="Puiu D."/>
            <person name="Shetty J."/>
            <person name="Stajich J.E."/>
            <person name="Tripathy S."/>
            <person name="Wawra S."/>
            <person name="van West P."/>
            <person name="Whitty B.R."/>
            <person name="Coutinho P.M."/>
            <person name="Henrissat B."/>
            <person name="Martin F."/>
            <person name="Thomas P.D."/>
            <person name="Tyler B.M."/>
            <person name="De Vries R.P."/>
            <person name="Kamoun S."/>
            <person name="Yandell M."/>
            <person name="Tisserat N."/>
            <person name="Buell C.R."/>
        </authorList>
    </citation>
    <scope>NUCLEOTIDE SEQUENCE</scope>
    <source>
        <strain evidence="7">DAOM:BR144</strain>
    </source>
</reference>
<keyword evidence="4" id="KW-0234">DNA repair</keyword>
<keyword evidence="2" id="KW-0227">DNA damage</keyword>
<feature type="compositionally biased region" description="Basic and acidic residues" evidence="5">
    <location>
        <begin position="31"/>
        <end position="41"/>
    </location>
</feature>
<feature type="compositionally biased region" description="Basic residues" evidence="5">
    <location>
        <begin position="129"/>
        <end position="140"/>
    </location>
</feature>
<dbReference type="InterPro" id="IPR009072">
    <property type="entry name" value="Histone-fold"/>
</dbReference>
<dbReference type="InParanoid" id="K3WEF0"/>
<dbReference type="PANTHER" id="PTHR22980:SF0">
    <property type="entry name" value="CENTROMERE PROTEIN S"/>
    <property type="match status" value="1"/>
</dbReference>